<dbReference type="WBParaSite" id="ASIM_0001807801-mRNA-1">
    <property type="protein sequence ID" value="ASIM_0001807801-mRNA-1"/>
    <property type="gene ID" value="ASIM_0001807801"/>
</dbReference>
<protein>
    <submittedName>
        <fullName evidence="11">Paired domain-containing protein</fullName>
    </submittedName>
</protein>
<dbReference type="GO" id="GO:0005634">
    <property type="term" value="C:nucleus"/>
    <property type="evidence" value="ECO:0007669"/>
    <property type="project" value="UniProtKB-SubCell"/>
</dbReference>
<dbReference type="OrthoDB" id="9996331at2759"/>
<dbReference type="GO" id="GO:0000981">
    <property type="term" value="F:DNA-binding transcription factor activity, RNA polymerase II-specific"/>
    <property type="evidence" value="ECO:0007669"/>
    <property type="project" value="TreeGrafter"/>
</dbReference>
<comment type="subcellular location">
    <subcellularLocation>
        <location evidence="1">Nucleus</location>
    </subcellularLocation>
</comment>
<dbReference type="PRINTS" id="PR00027">
    <property type="entry name" value="PAIREDBOX"/>
</dbReference>
<dbReference type="SMART" id="SM00351">
    <property type="entry name" value="PAX"/>
    <property type="match status" value="1"/>
</dbReference>
<dbReference type="InterPro" id="IPR001523">
    <property type="entry name" value="Paired_dom"/>
</dbReference>
<reference evidence="11" key="1">
    <citation type="submission" date="2017-02" db="UniProtKB">
        <authorList>
            <consortium name="WormBaseParasite"/>
        </authorList>
    </citation>
    <scope>IDENTIFICATION</scope>
</reference>
<dbReference type="Pfam" id="PF00292">
    <property type="entry name" value="PAX"/>
    <property type="match status" value="1"/>
</dbReference>
<evidence type="ECO:0000313" key="10">
    <source>
        <dbReference type="Proteomes" id="UP000267096"/>
    </source>
</evidence>
<keyword evidence="3" id="KW-0563">Paired box</keyword>
<evidence type="ECO:0000313" key="11">
    <source>
        <dbReference type="WBParaSite" id="ASIM_0001807801-mRNA-1"/>
    </source>
</evidence>
<evidence type="ECO:0000256" key="7">
    <source>
        <dbReference type="ARBA" id="ARBA00023242"/>
    </source>
</evidence>
<evidence type="ECO:0000256" key="5">
    <source>
        <dbReference type="ARBA" id="ARBA00023125"/>
    </source>
</evidence>
<dbReference type="PANTHER" id="PTHR45636:SF52">
    <property type="entry name" value="PAIRED DOMAIN-CONTAINING PROTEIN"/>
    <property type="match status" value="1"/>
</dbReference>
<dbReference type="AlphaFoldDB" id="A0A0M3KAT2"/>
<dbReference type="PROSITE" id="PS51057">
    <property type="entry name" value="PAIRED_2"/>
    <property type="match status" value="1"/>
</dbReference>
<keyword evidence="4" id="KW-0805">Transcription regulation</keyword>
<accession>A0A0M3KAT2</accession>
<gene>
    <name evidence="9" type="ORF">ASIM_LOCUS17480</name>
</gene>
<dbReference type="Proteomes" id="UP000267096">
    <property type="component" value="Unassembled WGS sequence"/>
</dbReference>
<dbReference type="SUPFAM" id="SSF46689">
    <property type="entry name" value="Homeodomain-like"/>
    <property type="match status" value="1"/>
</dbReference>
<evidence type="ECO:0000256" key="4">
    <source>
        <dbReference type="ARBA" id="ARBA00023015"/>
    </source>
</evidence>
<dbReference type="PANTHER" id="PTHR45636">
    <property type="entry name" value="PAIRED BOX PROTEIN PAX-6-RELATED-RELATED"/>
    <property type="match status" value="1"/>
</dbReference>
<evidence type="ECO:0000313" key="9">
    <source>
        <dbReference type="EMBL" id="VDK60514.1"/>
    </source>
</evidence>
<proteinExistence type="predicted"/>
<reference evidence="9 10" key="2">
    <citation type="submission" date="2018-11" db="EMBL/GenBank/DDBJ databases">
        <authorList>
            <consortium name="Pathogen Informatics"/>
        </authorList>
    </citation>
    <scope>NUCLEOTIDE SEQUENCE [LARGE SCALE GENOMIC DNA]</scope>
</reference>
<keyword evidence="6" id="KW-0804">Transcription</keyword>
<dbReference type="InterPro" id="IPR036388">
    <property type="entry name" value="WH-like_DNA-bd_sf"/>
</dbReference>
<dbReference type="GO" id="GO:0000978">
    <property type="term" value="F:RNA polymerase II cis-regulatory region sequence-specific DNA binding"/>
    <property type="evidence" value="ECO:0007669"/>
    <property type="project" value="TreeGrafter"/>
</dbReference>
<dbReference type="InterPro" id="IPR009057">
    <property type="entry name" value="Homeodomain-like_sf"/>
</dbReference>
<keyword evidence="7" id="KW-0539">Nucleus</keyword>
<keyword evidence="10" id="KW-1185">Reference proteome</keyword>
<evidence type="ECO:0000256" key="1">
    <source>
        <dbReference type="ARBA" id="ARBA00004123"/>
    </source>
</evidence>
<evidence type="ECO:0000256" key="2">
    <source>
        <dbReference type="ARBA" id="ARBA00022473"/>
    </source>
</evidence>
<dbReference type="Gene3D" id="1.10.10.10">
    <property type="entry name" value="Winged helix-like DNA-binding domain superfamily/Winged helix DNA-binding domain"/>
    <property type="match status" value="1"/>
</dbReference>
<evidence type="ECO:0000256" key="3">
    <source>
        <dbReference type="ARBA" id="ARBA00022724"/>
    </source>
</evidence>
<dbReference type="InterPro" id="IPR043565">
    <property type="entry name" value="PAX_fam"/>
</dbReference>
<evidence type="ECO:0000259" key="8">
    <source>
        <dbReference type="PROSITE" id="PS51057"/>
    </source>
</evidence>
<dbReference type="EMBL" id="UYRR01034180">
    <property type="protein sequence ID" value="VDK60514.1"/>
    <property type="molecule type" value="Genomic_DNA"/>
</dbReference>
<evidence type="ECO:0000256" key="6">
    <source>
        <dbReference type="ARBA" id="ARBA00023163"/>
    </source>
</evidence>
<sequence>MGFTYEQLMVTNHCYLALPPQYHNDYVNHPFDTMPDNAGIVKERKPFETSHAISQSTNEQHVQFADTVGESSRNRLGRPYISGRPLLTCDRLKIINLYRDGMKVVKIARQLGITHSCVSKVIRRFKETGKVEAVSSRTASCACPGNASEHDASICRHIVYRNPSDRLKKSISFTVDWLDYNARCHCFFGAHNFDALASEPH</sequence>
<keyword evidence="5" id="KW-0238">DNA-binding</keyword>
<feature type="domain" description="Paired" evidence="8">
    <location>
        <begin position="69"/>
        <end position="201"/>
    </location>
</feature>
<name>A0A0M3KAT2_ANISI</name>
<keyword evidence="2" id="KW-0217">Developmental protein</keyword>
<organism evidence="11">
    <name type="scientific">Anisakis simplex</name>
    <name type="common">Herring worm</name>
    <dbReference type="NCBI Taxonomy" id="6269"/>
    <lineage>
        <taxon>Eukaryota</taxon>
        <taxon>Metazoa</taxon>
        <taxon>Ecdysozoa</taxon>
        <taxon>Nematoda</taxon>
        <taxon>Chromadorea</taxon>
        <taxon>Rhabditida</taxon>
        <taxon>Spirurina</taxon>
        <taxon>Ascaridomorpha</taxon>
        <taxon>Ascaridoidea</taxon>
        <taxon>Anisakidae</taxon>
        <taxon>Anisakis</taxon>
        <taxon>Anisakis simplex complex</taxon>
    </lineage>
</organism>